<dbReference type="InterPro" id="IPR036165">
    <property type="entry name" value="YefM-like_sf"/>
</dbReference>
<comment type="similarity">
    <text evidence="1 2">Belongs to the phD/YefM antitoxin family.</text>
</comment>
<keyword evidence="4" id="KW-1185">Reference proteome</keyword>
<gene>
    <name evidence="3" type="ORF">ACFSX5_13095</name>
</gene>
<comment type="caution">
    <text evidence="3">The sequence shown here is derived from an EMBL/GenBank/DDBJ whole genome shotgun (WGS) entry which is preliminary data.</text>
</comment>
<accession>A0ABW5QLW4</accession>
<proteinExistence type="inferred from homology"/>
<dbReference type="Pfam" id="PF02604">
    <property type="entry name" value="PhdYeFM_antitox"/>
    <property type="match status" value="1"/>
</dbReference>
<dbReference type="InterPro" id="IPR006442">
    <property type="entry name" value="Antitoxin_Phd/YefM"/>
</dbReference>
<evidence type="ECO:0000313" key="3">
    <source>
        <dbReference type="EMBL" id="MFD2648730.1"/>
    </source>
</evidence>
<dbReference type="NCBIfam" id="TIGR01552">
    <property type="entry name" value="phd_fam"/>
    <property type="match status" value="1"/>
</dbReference>
<organism evidence="3 4">
    <name type="scientific">Devosia albogilva</name>
    <dbReference type="NCBI Taxonomy" id="429726"/>
    <lineage>
        <taxon>Bacteria</taxon>
        <taxon>Pseudomonadati</taxon>
        <taxon>Pseudomonadota</taxon>
        <taxon>Alphaproteobacteria</taxon>
        <taxon>Hyphomicrobiales</taxon>
        <taxon>Devosiaceae</taxon>
        <taxon>Devosia</taxon>
    </lineage>
</organism>
<reference evidence="4" key="1">
    <citation type="journal article" date="2019" name="Int. J. Syst. Evol. Microbiol.">
        <title>The Global Catalogue of Microorganisms (GCM) 10K type strain sequencing project: providing services to taxonomists for standard genome sequencing and annotation.</title>
        <authorList>
            <consortium name="The Broad Institute Genomics Platform"/>
            <consortium name="The Broad Institute Genome Sequencing Center for Infectious Disease"/>
            <person name="Wu L."/>
            <person name="Ma J."/>
        </authorList>
    </citation>
    <scope>NUCLEOTIDE SEQUENCE [LARGE SCALE GENOMIC DNA]</scope>
    <source>
        <strain evidence="4">CCM 7427</strain>
    </source>
</reference>
<evidence type="ECO:0000313" key="4">
    <source>
        <dbReference type="Proteomes" id="UP001597521"/>
    </source>
</evidence>
<sequence length="93" mass="10232">MSTVNMLQAKTNLSKLVEAVESGAEEEIIIARNGKPAARLVPIAAKPLGKRKLGMFKGMYPSMSLEEFNADDEEIRRMFEDSSIFPGEDEPAS</sequence>
<name>A0ABW5QLW4_9HYPH</name>
<dbReference type="Gene3D" id="3.40.1620.10">
    <property type="entry name" value="YefM-like domain"/>
    <property type="match status" value="1"/>
</dbReference>
<comment type="function">
    <text evidence="2">Antitoxin component of a type II toxin-antitoxin (TA) system.</text>
</comment>
<protein>
    <recommendedName>
        <fullName evidence="2">Antitoxin</fullName>
    </recommendedName>
</protein>
<evidence type="ECO:0000256" key="1">
    <source>
        <dbReference type="ARBA" id="ARBA00009981"/>
    </source>
</evidence>
<dbReference type="SUPFAM" id="SSF143120">
    <property type="entry name" value="YefM-like"/>
    <property type="match status" value="1"/>
</dbReference>
<dbReference type="EMBL" id="JBHUNP010000001">
    <property type="protein sequence ID" value="MFD2648730.1"/>
    <property type="molecule type" value="Genomic_DNA"/>
</dbReference>
<dbReference type="Proteomes" id="UP001597521">
    <property type="component" value="Unassembled WGS sequence"/>
</dbReference>
<evidence type="ECO:0000256" key="2">
    <source>
        <dbReference type="RuleBase" id="RU362080"/>
    </source>
</evidence>
<dbReference type="RefSeq" id="WP_386834009.1">
    <property type="nucleotide sequence ID" value="NZ_JBHUNP010000001.1"/>
</dbReference>